<dbReference type="InterPro" id="IPR036813">
    <property type="entry name" value="Tachylectin2_sf"/>
</dbReference>
<evidence type="ECO:0000259" key="1">
    <source>
        <dbReference type="SMART" id="SM00645"/>
    </source>
</evidence>
<dbReference type="GO" id="GO:0008234">
    <property type="term" value="F:cysteine-type peptidase activity"/>
    <property type="evidence" value="ECO:0007669"/>
    <property type="project" value="InterPro"/>
</dbReference>
<dbReference type="AlphaFoldDB" id="A0A4R0YIN4"/>
<dbReference type="Proteomes" id="UP000291822">
    <property type="component" value="Unassembled WGS sequence"/>
</dbReference>
<dbReference type="Gene3D" id="3.90.70.10">
    <property type="entry name" value="Cysteine proteinases"/>
    <property type="match status" value="1"/>
</dbReference>
<dbReference type="SMART" id="SM00645">
    <property type="entry name" value="Pept_C1"/>
    <property type="match status" value="1"/>
</dbReference>
<name>A0A4R0YIN4_9GAMM</name>
<dbReference type="InterPro" id="IPR000169">
    <property type="entry name" value="Pept_cys_AS"/>
</dbReference>
<proteinExistence type="predicted"/>
<evidence type="ECO:0000313" key="2">
    <source>
        <dbReference type="EMBL" id="TCI05947.1"/>
    </source>
</evidence>
<keyword evidence="3" id="KW-1185">Reference proteome</keyword>
<sequence>MAHRLRHANDPAFARTHLIQRLTSTRRQLMSNDNPVVSNRGAALAAAMHPPLAALAGDPQRAVLPASIVAATVPIARDASLTGIARADDSVDAMSFAREAALLTPATPAQPLIEPLHSFTAYLDTHIWRPDVVGPPIRVPGALPRRVDHRAWQTDLVQSQGSRGTCWAFAGTAALEAAYARQGIRVKLSEHYLFHMSKAHENQRAGPGIHSLIGFQGSSDVVHHLKYWNLPRYENAPYIDQPALQILADSIPGTNGALKNAGAGTLEQDDWFEFDLRNIPLMARWFAQYGVADFGLLENYSLDDLKKTLAAGYDVVINVPGHVMLAYGYDDDLGVLLIKNSQSLPGFETMKYTGDPRFSLVTSQAYYIKSVKPVQTQWAAMWMGRWETDHDGWRGRLVIRRFLDVQSDKGVPPPNAPIALGTWYGFDGTVKPVVGGFVDGGRGMHCRIGDQPFELYLHSRDPYRAAGRCSWNNSWFGVVMSRGTAVGAGAVFDRSETIGLWDTEHDGWQGQMRVGVDPSYTQAADGGTRRAWIDPTPIAYEVDAHVDFLGDNRDQRFQLLHHTREDGVMSGVTSWGGRDWPVEARMSRNFYVIRSDGSLHWYRHTGRYHLAYAWDAEKLVGSGWNGFKSVIGGGDGVIYAIRPDGKLIWYYHDGRNQGSVAWNGPREVGTGWASARQVFVGDGGVVYLVQADGSLQWYRHIGRRDGTFQWQGPFKVGVGWDGFTALAAGPDGCIYGIKPDGTLLWYRHYGHDQGYPIWHGPLKVGTGWQGYQRLWVAGNGFIYARNAAGELWMWRHHGFQTGEASWTAGVKVGDGWGGAGVLDVVLT</sequence>
<accession>A0A4R0YIN4</accession>
<dbReference type="EMBL" id="SJTG01000008">
    <property type="protein sequence ID" value="TCI05947.1"/>
    <property type="molecule type" value="Genomic_DNA"/>
</dbReference>
<dbReference type="Pfam" id="PF00112">
    <property type="entry name" value="Peptidase_C1"/>
    <property type="match status" value="1"/>
</dbReference>
<dbReference type="PROSITE" id="PS00139">
    <property type="entry name" value="THIOL_PROTEASE_CYS"/>
    <property type="match status" value="1"/>
</dbReference>
<protein>
    <recommendedName>
        <fullName evidence="1">Peptidase C1A papain C-terminal domain-containing protein</fullName>
    </recommendedName>
</protein>
<dbReference type="Pfam" id="PF14517">
    <property type="entry name" value="Tachylectin"/>
    <property type="match status" value="1"/>
</dbReference>
<reference evidence="2 3" key="1">
    <citation type="submission" date="2019-02" db="EMBL/GenBank/DDBJ databases">
        <title>Dyella amyloliquefaciens sp. nov., isolated from forest soil.</title>
        <authorList>
            <person name="Gao Z.-H."/>
            <person name="Qiu L.-H."/>
        </authorList>
    </citation>
    <scope>NUCLEOTIDE SEQUENCE [LARGE SCALE GENOMIC DNA]</scope>
    <source>
        <strain evidence="2 3">KACC 12747</strain>
    </source>
</reference>
<evidence type="ECO:0000313" key="3">
    <source>
        <dbReference type="Proteomes" id="UP000291822"/>
    </source>
</evidence>
<feature type="domain" description="Peptidase C1A papain C-terminal" evidence="1">
    <location>
        <begin position="143"/>
        <end position="369"/>
    </location>
</feature>
<dbReference type="CDD" id="cd02619">
    <property type="entry name" value="Peptidase_C1"/>
    <property type="match status" value="1"/>
</dbReference>
<dbReference type="SUPFAM" id="SSF50934">
    <property type="entry name" value="Tachylectin-2"/>
    <property type="match status" value="2"/>
</dbReference>
<dbReference type="Gene3D" id="2.115.10.10">
    <property type="entry name" value="Tachylectin 2"/>
    <property type="match status" value="2"/>
</dbReference>
<comment type="caution">
    <text evidence="2">The sequence shown here is derived from an EMBL/GenBank/DDBJ whole genome shotgun (WGS) entry which is preliminary data.</text>
</comment>
<dbReference type="InterPro" id="IPR000668">
    <property type="entry name" value="Peptidase_C1A_C"/>
</dbReference>
<gene>
    <name evidence="2" type="ORF">EZM97_36135</name>
</gene>
<organism evidence="2 3">
    <name type="scientific">Dyella soli</name>
    <dbReference type="NCBI Taxonomy" id="522319"/>
    <lineage>
        <taxon>Bacteria</taxon>
        <taxon>Pseudomonadati</taxon>
        <taxon>Pseudomonadota</taxon>
        <taxon>Gammaproteobacteria</taxon>
        <taxon>Lysobacterales</taxon>
        <taxon>Rhodanobacteraceae</taxon>
        <taxon>Dyella</taxon>
    </lineage>
</organism>
<dbReference type="InterPro" id="IPR038765">
    <property type="entry name" value="Papain-like_cys_pep_sf"/>
</dbReference>
<dbReference type="InterPro" id="IPR023294">
    <property type="entry name" value="Tachylectin2"/>
</dbReference>
<dbReference type="SUPFAM" id="SSF54001">
    <property type="entry name" value="Cysteine proteinases"/>
    <property type="match status" value="1"/>
</dbReference>
<dbReference type="GO" id="GO:0006508">
    <property type="term" value="P:proteolysis"/>
    <property type="evidence" value="ECO:0007669"/>
    <property type="project" value="InterPro"/>
</dbReference>